<dbReference type="GO" id="GO:0030976">
    <property type="term" value="F:thiamine pyrophosphate binding"/>
    <property type="evidence" value="ECO:0007669"/>
    <property type="project" value="InterPro"/>
</dbReference>
<dbReference type="InterPro" id="IPR051457">
    <property type="entry name" value="2-oxoacid:Fd_oxidoreductase"/>
</dbReference>
<dbReference type="EMBL" id="MFYX01000121">
    <property type="protein sequence ID" value="OGK01676.1"/>
    <property type="molecule type" value="Genomic_DNA"/>
</dbReference>
<feature type="domain" description="Thiamine pyrophosphate enzyme TPP-binding" evidence="2">
    <location>
        <begin position="55"/>
        <end position="199"/>
    </location>
</feature>
<accession>A0A1F7F585</accession>
<name>A0A1F7F585_UNCRA</name>
<organism evidence="3 4">
    <name type="scientific">Candidatus Raymondbacteria bacterium RIFOXYD12_FULL_49_13</name>
    <dbReference type="NCBI Taxonomy" id="1817890"/>
    <lineage>
        <taxon>Bacteria</taxon>
        <taxon>Raymondiibacteriota</taxon>
    </lineage>
</organism>
<evidence type="ECO:0000313" key="4">
    <source>
        <dbReference type="Proteomes" id="UP000179243"/>
    </source>
</evidence>
<sequence length="277" mass="29895">MNSHPSDSYLRTDRLPHLWCPGCGIGATMNSFVEAVKLSGISRKSLAVVSGIGCSGRVAGYLKADSFHTTHGRAIPFATGLALANPGLRVAVYSGEGDLVAIGGNHLLHAARRNVNIMVVCINNFTYGMTGGQLAPTTPIGSITATTPYGSTEMPCNLVNLAASAGAVFVARWTVFHVRQLACTMAEALVRRGFSFIEVLSPCPTLHLQRNNLGHGETEMRYFKEYSRVANNTSPVEAGLDRRDRKIIVGTFVKRERAVFFDSPDSVTLVRKKKVKA</sequence>
<protein>
    <submittedName>
        <fullName evidence="3">2-oxoacid:ferredoxin oxidoreductase subunit beta</fullName>
    </submittedName>
</protein>
<dbReference type="InterPro" id="IPR029061">
    <property type="entry name" value="THDP-binding"/>
</dbReference>
<dbReference type="AlphaFoldDB" id="A0A1F7F585"/>
<evidence type="ECO:0000256" key="1">
    <source>
        <dbReference type="ARBA" id="ARBA00023002"/>
    </source>
</evidence>
<dbReference type="CDD" id="cd03375">
    <property type="entry name" value="TPP_OGFOR"/>
    <property type="match status" value="1"/>
</dbReference>
<dbReference type="Pfam" id="PF02775">
    <property type="entry name" value="TPP_enzyme_C"/>
    <property type="match status" value="1"/>
</dbReference>
<dbReference type="GO" id="GO:0016625">
    <property type="term" value="F:oxidoreductase activity, acting on the aldehyde or oxo group of donors, iron-sulfur protein as acceptor"/>
    <property type="evidence" value="ECO:0007669"/>
    <property type="project" value="UniProtKB-ARBA"/>
</dbReference>
<keyword evidence="1" id="KW-0560">Oxidoreductase</keyword>
<evidence type="ECO:0000313" key="3">
    <source>
        <dbReference type="EMBL" id="OGK01676.1"/>
    </source>
</evidence>
<evidence type="ECO:0000259" key="2">
    <source>
        <dbReference type="Pfam" id="PF02775"/>
    </source>
</evidence>
<dbReference type="InterPro" id="IPR011766">
    <property type="entry name" value="TPP_enzyme_TPP-bd"/>
</dbReference>
<dbReference type="Proteomes" id="UP000179243">
    <property type="component" value="Unassembled WGS sequence"/>
</dbReference>
<dbReference type="SUPFAM" id="SSF52518">
    <property type="entry name" value="Thiamin diphosphate-binding fold (THDP-binding)"/>
    <property type="match status" value="1"/>
</dbReference>
<dbReference type="GO" id="GO:0045333">
    <property type="term" value="P:cellular respiration"/>
    <property type="evidence" value="ECO:0007669"/>
    <property type="project" value="UniProtKB-ARBA"/>
</dbReference>
<reference evidence="3 4" key="1">
    <citation type="journal article" date="2016" name="Nat. Commun.">
        <title>Thousands of microbial genomes shed light on interconnected biogeochemical processes in an aquifer system.</title>
        <authorList>
            <person name="Anantharaman K."/>
            <person name="Brown C.T."/>
            <person name="Hug L.A."/>
            <person name="Sharon I."/>
            <person name="Castelle C.J."/>
            <person name="Probst A.J."/>
            <person name="Thomas B.C."/>
            <person name="Singh A."/>
            <person name="Wilkins M.J."/>
            <person name="Karaoz U."/>
            <person name="Brodie E.L."/>
            <person name="Williams K.H."/>
            <person name="Hubbard S.S."/>
            <person name="Banfield J.F."/>
        </authorList>
    </citation>
    <scope>NUCLEOTIDE SEQUENCE [LARGE SCALE GENOMIC DNA]</scope>
</reference>
<dbReference type="PANTHER" id="PTHR48084">
    <property type="entry name" value="2-OXOGLUTARATE OXIDOREDUCTASE SUBUNIT KORB-RELATED"/>
    <property type="match status" value="1"/>
</dbReference>
<dbReference type="PANTHER" id="PTHR48084:SF1">
    <property type="entry name" value="2-OXOGLUTARATE SYNTHASE SUBUNIT KORB"/>
    <property type="match status" value="1"/>
</dbReference>
<dbReference type="Gene3D" id="3.40.50.970">
    <property type="match status" value="1"/>
</dbReference>
<comment type="caution">
    <text evidence="3">The sequence shown here is derived from an EMBL/GenBank/DDBJ whole genome shotgun (WGS) entry which is preliminary data.</text>
</comment>
<proteinExistence type="predicted"/>
<gene>
    <name evidence="3" type="ORF">A2519_09100</name>
</gene>